<dbReference type="CDD" id="cd02440">
    <property type="entry name" value="AdoMet_MTases"/>
    <property type="match status" value="1"/>
</dbReference>
<sequence>MPSTIINKKKLQATLQDLSGFSNPKVNLEQYPTSPHVAADILFNMQLMHGSIQGMSVADLGCGPGILSIGAGLLGASYVISVDVDPDAISDLVDNLDSLNMREGTIDAVLCDVTQFSSRNERKLVDTAILNPPFGTNRSNTGIDIKFLKQALHIAEQHVYSLHKTSTRNFVLRTIRDLKANAEVVAELRFDIPRMYRRHRQDSVDIEVDLVHAWY</sequence>
<proteinExistence type="predicted"/>
<keyword evidence="1" id="KW-0808">Transferase</keyword>
<dbReference type="InterPro" id="IPR029063">
    <property type="entry name" value="SAM-dependent_MTases_sf"/>
</dbReference>
<gene>
    <name evidence="1" type="ORF">FBUS_10203</name>
</gene>
<evidence type="ECO:0000313" key="1">
    <source>
        <dbReference type="EMBL" id="KAA0187462.1"/>
    </source>
</evidence>
<dbReference type="Pfam" id="PF06325">
    <property type="entry name" value="PrmA"/>
    <property type="match status" value="1"/>
</dbReference>
<dbReference type="Proteomes" id="UP000728185">
    <property type="component" value="Unassembled WGS sequence"/>
</dbReference>
<organism evidence="1 2">
    <name type="scientific">Fasciolopsis buskii</name>
    <dbReference type="NCBI Taxonomy" id="27845"/>
    <lineage>
        <taxon>Eukaryota</taxon>
        <taxon>Metazoa</taxon>
        <taxon>Spiralia</taxon>
        <taxon>Lophotrochozoa</taxon>
        <taxon>Platyhelminthes</taxon>
        <taxon>Trematoda</taxon>
        <taxon>Digenea</taxon>
        <taxon>Plagiorchiida</taxon>
        <taxon>Echinostomata</taxon>
        <taxon>Echinostomatoidea</taxon>
        <taxon>Fasciolidae</taxon>
        <taxon>Fasciolopsis</taxon>
    </lineage>
</organism>
<evidence type="ECO:0000313" key="2">
    <source>
        <dbReference type="Proteomes" id="UP000728185"/>
    </source>
</evidence>
<dbReference type="OrthoDB" id="419617at2759"/>
<dbReference type="AlphaFoldDB" id="A0A8E0VIB5"/>
<dbReference type="PANTHER" id="PTHR23290:SF0">
    <property type="entry name" value="RRNA N6-ADENOSINE-METHYLTRANSFERASE METTL5"/>
    <property type="match status" value="1"/>
</dbReference>
<dbReference type="InterPro" id="IPR051720">
    <property type="entry name" value="rRNA_MeTrfase/Polyamine_Synth"/>
</dbReference>
<dbReference type="PANTHER" id="PTHR23290">
    <property type="entry name" value="RRNA N6-ADENOSINE-METHYLTRANSFERASE METTL5"/>
    <property type="match status" value="1"/>
</dbReference>
<keyword evidence="2" id="KW-1185">Reference proteome</keyword>
<comment type="caution">
    <text evidence="1">The sequence shown here is derived from an EMBL/GenBank/DDBJ whole genome shotgun (WGS) entry which is preliminary data.</text>
</comment>
<dbReference type="EMBL" id="LUCM01009102">
    <property type="protein sequence ID" value="KAA0187462.1"/>
    <property type="molecule type" value="Genomic_DNA"/>
</dbReference>
<accession>A0A8E0VIB5</accession>
<dbReference type="GO" id="GO:0008168">
    <property type="term" value="F:methyltransferase activity"/>
    <property type="evidence" value="ECO:0007669"/>
    <property type="project" value="UniProtKB-KW"/>
</dbReference>
<reference evidence="1" key="1">
    <citation type="submission" date="2019-05" db="EMBL/GenBank/DDBJ databases">
        <title>Annotation for the trematode Fasciolopsis buski.</title>
        <authorList>
            <person name="Choi Y.-J."/>
        </authorList>
    </citation>
    <scope>NUCLEOTIDE SEQUENCE</scope>
    <source>
        <strain evidence="1">HT</strain>
        <tissue evidence="1">Whole worm</tissue>
    </source>
</reference>
<dbReference type="GO" id="GO:0032259">
    <property type="term" value="P:methylation"/>
    <property type="evidence" value="ECO:0007669"/>
    <property type="project" value="UniProtKB-KW"/>
</dbReference>
<name>A0A8E0VIB5_9TREM</name>
<protein>
    <submittedName>
        <fullName evidence="1">Methyltransferase protein 5</fullName>
    </submittedName>
</protein>
<dbReference type="Gene3D" id="3.40.50.150">
    <property type="entry name" value="Vaccinia Virus protein VP39"/>
    <property type="match status" value="1"/>
</dbReference>
<keyword evidence="1" id="KW-0489">Methyltransferase</keyword>
<dbReference type="SUPFAM" id="SSF53335">
    <property type="entry name" value="S-adenosyl-L-methionine-dependent methyltransferases"/>
    <property type="match status" value="1"/>
</dbReference>